<comment type="caution">
    <text evidence="2">The sequence shown here is derived from an EMBL/GenBank/DDBJ whole genome shotgun (WGS) entry which is preliminary data.</text>
</comment>
<dbReference type="Proteomes" id="UP001255856">
    <property type="component" value="Unassembled WGS sequence"/>
</dbReference>
<feature type="region of interest" description="Disordered" evidence="1">
    <location>
        <begin position="45"/>
        <end position="98"/>
    </location>
</feature>
<reference evidence="2" key="1">
    <citation type="submission" date="2021-01" db="EMBL/GenBank/DDBJ databases">
        <authorList>
            <person name="Eckstrom K.M.E."/>
        </authorList>
    </citation>
    <scope>NUCLEOTIDE SEQUENCE</scope>
    <source>
        <strain evidence="2">UVCC 0001</strain>
    </source>
</reference>
<evidence type="ECO:0000313" key="3">
    <source>
        <dbReference type="Proteomes" id="UP001255856"/>
    </source>
</evidence>
<gene>
    <name evidence="2" type="ORF">QBZ16_000654</name>
</gene>
<proteinExistence type="predicted"/>
<evidence type="ECO:0000313" key="2">
    <source>
        <dbReference type="EMBL" id="KAK2080800.1"/>
    </source>
</evidence>
<accession>A0AAD9INH7</accession>
<dbReference type="AlphaFoldDB" id="A0AAD9INH7"/>
<evidence type="ECO:0000256" key="1">
    <source>
        <dbReference type="SAM" id="MobiDB-lite"/>
    </source>
</evidence>
<protein>
    <submittedName>
        <fullName evidence="2">Uncharacterized protein</fullName>
    </submittedName>
</protein>
<keyword evidence="3" id="KW-1185">Reference proteome</keyword>
<sequence length="98" mass="10777">MLQWRSGREITLSYQGKTATMVRDEGPLARFRRRYSGLVAYNEIPGGEMRVGATAAPGESDEEEEEEPEEPQSRSGAPITRGGKGSAKPQKPKKKKGK</sequence>
<organism evidence="2 3">
    <name type="scientific">Prototheca wickerhamii</name>
    <dbReference type="NCBI Taxonomy" id="3111"/>
    <lineage>
        <taxon>Eukaryota</taxon>
        <taxon>Viridiplantae</taxon>
        <taxon>Chlorophyta</taxon>
        <taxon>core chlorophytes</taxon>
        <taxon>Trebouxiophyceae</taxon>
        <taxon>Chlorellales</taxon>
        <taxon>Chlorellaceae</taxon>
        <taxon>Prototheca</taxon>
    </lineage>
</organism>
<dbReference type="EMBL" id="JASFZW010000001">
    <property type="protein sequence ID" value="KAK2080800.1"/>
    <property type="molecule type" value="Genomic_DNA"/>
</dbReference>
<feature type="compositionally biased region" description="Acidic residues" evidence="1">
    <location>
        <begin position="59"/>
        <end position="70"/>
    </location>
</feature>
<name>A0AAD9INH7_PROWI</name>